<evidence type="ECO:0000256" key="1">
    <source>
        <dbReference type="SAM" id="Coils"/>
    </source>
</evidence>
<keyword evidence="3" id="KW-1185">Reference proteome</keyword>
<comment type="caution">
    <text evidence="2">The sequence shown here is derived from an EMBL/GenBank/DDBJ whole genome shotgun (WGS) entry which is preliminary data.</text>
</comment>
<evidence type="ECO:0000313" key="2">
    <source>
        <dbReference type="EMBL" id="KAL3675387.1"/>
    </source>
</evidence>
<evidence type="ECO:0008006" key="4">
    <source>
        <dbReference type="Google" id="ProtNLM"/>
    </source>
</evidence>
<sequence length="365" mass="41358">MPYLSIRTIGRGKNKPALIGWDRLTKQKPNGGLGLSSFRDIAAGLKMKYVARLLNGETSEWATMAKHLIHKEMKARAKRQEYLWWSVEEGLLLLPIVPSPKNSTVQHLTQRLEENPEIPIPERPGMEHPQDTLISTILHWKNLADELARAELTVTEIQAEEVANLQRLLQKTKTEVDRLQIATVGDGKVTRSNGKGNMEQCRIVQVQDLGVASPKTWVFRGARAERIRVSEESCKRNGEESETIEHLLWGCRHVRSIWEQLRRIMTEQRSVSPIAETLLGMINKALFGNQSHSPLLHIVATLLQSIWSDRNRAYHEGRGSSLPLLVTLKRARIEIEGLALSLRSREVGKNLEAQWDTITHLIGDS</sequence>
<proteinExistence type="predicted"/>
<keyword evidence="1" id="KW-0175">Coiled coil</keyword>
<protein>
    <recommendedName>
        <fullName evidence="4">Reverse transcriptase</fullName>
    </recommendedName>
</protein>
<dbReference type="AlphaFoldDB" id="A0ABD3G9V4"/>
<name>A0ABD3G9V4_9MARC</name>
<feature type="coiled-coil region" evidence="1">
    <location>
        <begin position="140"/>
        <end position="182"/>
    </location>
</feature>
<evidence type="ECO:0000313" key="3">
    <source>
        <dbReference type="Proteomes" id="UP001633002"/>
    </source>
</evidence>
<dbReference type="EMBL" id="JBJQOH010000008">
    <property type="protein sequence ID" value="KAL3675387.1"/>
    <property type="molecule type" value="Genomic_DNA"/>
</dbReference>
<accession>A0ABD3G9V4</accession>
<reference evidence="2 3" key="1">
    <citation type="submission" date="2024-09" db="EMBL/GenBank/DDBJ databases">
        <title>Chromosome-scale assembly of Riccia sorocarpa.</title>
        <authorList>
            <person name="Paukszto L."/>
        </authorList>
    </citation>
    <scope>NUCLEOTIDE SEQUENCE [LARGE SCALE GENOMIC DNA]</scope>
    <source>
        <strain evidence="2">LP-2024</strain>
        <tissue evidence="2">Aerial parts of the thallus</tissue>
    </source>
</reference>
<dbReference type="Proteomes" id="UP001633002">
    <property type="component" value="Unassembled WGS sequence"/>
</dbReference>
<gene>
    <name evidence="2" type="ORF">R1sor_025335</name>
</gene>
<organism evidence="2 3">
    <name type="scientific">Riccia sorocarpa</name>
    <dbReference type="NCBI Taxonomy" id="122646"/>
    <lineage>
        <taxon>Eukaryota</taxon>
        <taxon>Viridiplantae</taxon>
        <taxon>Streptophyta</taxon>
        <taxon>Embryophyta</taxon>
        <taxon>Marchantiophyta</taxon>
        <taxon>Marchantiopsida</taxon>
        <taxon>Marchantiidae</taxon>
        <taxon>Marchantiales</taxon>
        <taxon>Ricciaceae</taxon>
        <taxon>Riccia</taxon>
    </lineage>
</organism>